<accession>A0A3A8KST2</accession>
<dbReference type="EMBL" id="RAWE01000022">
    <property type="protein sequence ID" value="RKH05044.1"/>
    <property type="molecule type" value="Genomic_DNA"/>
</dbReference>
<dbReference type="AlphaFoldDB" id="A0A3A8KST2"/>
<evidence type="ECO:0000313" key="2">
    <source>
        <dbReference type="EMBL" id="RKH05044.1"/>
    </source>
</evidence>
<name>A0A3A8KST2_9BACT</name>
<reference evidence="3" key="1">
    <citation type="submission" date="2018-09" db="EMBL/GenBank/DDBJ databases">
        <authorList>
            <person name="Livingstone P.G."/>
            <person name="Whitworth D.E."/>
        </authorList>
    </citation>
    <scope>NUCLEOTIDE SEQUENCE [LARGE SCALE GENOMIC DNA]</scope>
    <source>
        <strain evidence="3">CA043D</strain>
    </source>
</reference>
<feature type="region of interest" description="Disordered" evidence="1">
    <location>
        <begin position="48"/>
        <end position="67"/>
    </location>
</feature>
<comment type="caution">
    <text evidence="2">The sequence shown here is derived from an EMBL/GenBank/DDBJ whole genome shotgun (WGS) entry which is preliminary data.</text>
</comment>
<keyword evidence="3" id="KW-1185">Reference proteome</keyword>
<protein>
    <submittedName>
        <fullName evidence="2">Uncharacterized protein</fullName>
    </submittedName>
</protein>
<organism evidence="2 3">
    <name type="scientific">Corallococcus carmarthensis</name>
    <dbReference type="NCBI Taxonomy" id="2316728"/>
    <lineage>
        <taxon>Bacteria</taxon>
        <taxon>Pseudomonadati</taxon>
        <taxon>Myxococcota</taxon>
        <taxon>Myxococcia</taxon>
        <taxon>Myxococcales</taxon>
        <taxon>Cystobacterineae</taxon>
        <taxon>Myxococcaceae</taxon>
        <taxon>Corallococcus</taxon>
    </lineage>
</organism>
<proteinExistence type="predicted"/>
<sequence>MRDRATEVAAARQDLAEWDQQTVLSFEGLQKEGLSAFTELSAALGEVVPRHPRPARRDASRRGVMRG</sequence>
<gene>
    <name evidence="2" type="ORF">D7X32_08990</name>
</gene>
<dbReference type="Proteomes" id="UP000268313">
    <property type="component" value="Unassembled WGS sequence"/>
</dbReference>
<evidence type="ECO:0000313" key="3">
    <source>
        <dbReference type="Proteomes" id="UP000268313"/>
    </source>
</evidence>
<evidence type="ECO:0000256" key="1">
    <source>
        <dbReference type="SAM" id="MobiDB-lite"/>
    </source>
</evidence>